<comment type="caution">
    <text evidence="1">The sequence shown here is derived from an EMBL/GenBank/DDBJ whole genome shotgun (WGS) entry which is preliminary data.</text>
</comment>
<evidence type="ECO:0000313" key="1">
    <source>
        <dbReference type="EMBL" id="KAH9759534.1"/>
    </source>
</evidence>
<dbReference type="Proteomes" id="UP000829398">
    <property type="component" value="Chromosome 5"/>
</dbReference>
<name>A0ACB8KYI5_CITSI</name>
<accession>A0ACB8KYI5</accession>
<reference evidence="2" key="1">
    <citation type="journal article" date="2023" name="Hortic. Res.">
        <title>A chromosome-level phased genome enabling allele-level studies in sweet orange: a case study on citrus Huanglongbing tolerance.</title>
        <authorList>
            <person name="Wu B."/>
            <person name="Yu Q."/>
            <person name="Deng Z."/>
            <person name="Duan Y."/>
            <person name="Luo F."/>
            <person name="Gmitter F. Jr."/>
        </authorList>
    </citation>
    <scope>NUCLEOTIDE SEQUENCE [LARGE SCALE GENOMIC DNA]</scope>
    <source>
        <strain evidence="2">cv. Valencia</strain>
    </source>
</reference>
<organism evidence="1 2">
    <name type="scientific">Citrus sinensis</name>
    <name type="common">Sweet orange</name>
    <name type="synonym">Citrus aurantium var. sinensis</name>
    <dbReference type="NCBI Taxonomy" id="2711"/>
    <lineage>
        <taxon>Eukaryota</taxon>
        <taxon>Viridiplantae</taxon>
        <taxon>Streptophyta</taxon>
        <taxon>Embryophyta</taxon>
        <taxon>Tracheophyta</taxon>
        <taxon>Spermatophyta</taxon>
        <taxon>Magnoliopsida</taxon>
        <taxon>eudicotyledons</taxon>
        <taxon>Gunneridae</taxon>
        <taxon>Pentapetalae</taxon>
        <taxon>rosids</taxon>
        <taxon>malvids</taxon>
        <taxon>Sapindales</taxon>
        <taxon>Rutaceae</taxon>
        <taxon>Aurantioideae</taxon>
        <taxon>Citrus</taxon>
    </lineage>
</organism>
<gene>
    <name evidence="1" type="ORF">KPL71_017010</name>
</gene>
<evidence type="ECO:0000313" key="2">
    <source>
        <dbReference type="Proteomes" id="UP000829398"/>
    </source>
</evidence>
<sequence length="302" mass="35117">MFVQHTEAMLEEIDRMEEDELEDVAEDPVMDIDYEEKKNPQAVVEYIDDIYNFYKKAESSGYVPPNYMAQQFDINERMRGILIDWLIEVHYKFELMEETLYLTVNLIDRFLTVQPVVRKKLQLVGVTAMLLACKYEEVSVPVVEDLILISDKAYSRKEVLDMEKLMVNTLQFNMSVPTPYVFMRRFLKASQSDKKLELLSFFLIELCLVEYEMLKFPPSLLAAAAVYTAQCTLSGFKQWSKTSEWYTSYSEEQLLECSRLMVIFHQKAGTGKLTGVHRKYSTSKFGYAAKTRLPNFLLGAGF</sequence>
<keyword evidence="2" id="KW-1185">Reference proteome</keyword>
<protein>
    <submittedName>
        <fullName evidence="1">Cyclin-B2-4</fullName>
    </submittedName>
</protein>
<proteinExistence type="predicted"/>
<dbReference type="EMBL" id="CM039174">
    <property type="protein sequence ID" value="KAH9759534.1"/>
    <property type="molecule type" value="Genomic_DNA"/>
</dbReference>